<dbReference type="EMBL" id="JAENHL010000008">
    <property type="protein sequence ID" value="MBK1870922.1"/>
    <property type="molecule type" value="Genomic_DNA"/>
</dbReference>
<dbReference type="Proteomes" id="UP000616151">
    <property type="component" value="Unassembled WGS sequence"/>
</dbReference>
<evidence type="ECO:0000313" key="1">
    <source>
        <dbReference type="EMBL" id="MBK1870922.1"/>
    </source>
</evidence>
<keyword evidence="2" id="KW-1185">Reference proteome</keyword>
<accession>A0ACC5RE56</accession>
<protein>
    <submittedName>
        <fullName evidence="1">Uncharacterized protein</fullName>
    </submittedName>
</protein>
<sequence length="66" mass="7500">MDRIVRDLHLGKRPAVAIAYAGLRKRGYIVLGDATSTSLYWVNGNRLTTFQLMALAIRRGVRLTRR</sequence>
<proteinExistence type="predicted"/>
<reference evidence="1" key="1">
    <citation type="submission" date="2021-01" db="EMBL/GenBank/DDBJ databases">
        <authorList>
            <person name="Sun Q."/>
        </authorList>
    </citation>
    <scope>NUCLEOTIDE SEQUENCE</scope>
    <source>
        <strain evidence="1">YIM B02566</strain>
    </source>
</reference>
<comment type="caution">
    <text evidence="1">The sequence shown here is derived from an EMBL/GenBank/DDBJ whole genome shotgun (WGS) entry which is preliminary data.</text>
</comment>
<organism evidence="1 2">
    <name type="scientific">Taklimakanibacter albus</name>
    <dbReference type="NCBI Taxonomy" id="2800327"/>
    <lineage>
        <taxon>Bacteria</taxon>
        <taxon>Pseudomonadati</taxon>
        <taxon>Pseudomonadota</taxon>
        <taxon>Alphaproteobacteria</taxon>
        <taxon>Hyphomicrobiales</taxon>
        <taxon>Aestuariivirgaceae</taxon>
        <taxon>Taklimakanibacter</taxon>
    </lineage>
</organism>
<name>A0ACC5RE56_9HYPH</name>
<gene>
    <name evidence="1" type="ORF">JHL16_31445</name>
</gene>
<evidence type="ECO:0000313" key="2">
    <source>
        <dbReference type="Proteomes" id="UP000616151"/>
    </source>
</evidence>